<name>A0A430AW45_9ENTE</name>
<protein>
    <submittedName>
        <fullName evidence="1">Uncharacterized protein</fullName>
    </submittedName>
</protein>
<organism evidence="1 2">
    <name type="scientific">Vagococcus elongatus</name>
    <dbReference type="NCBI Taxonomy" id="180344"/>
    <lineage>
        <taxon>Bacteria</taxon>
        <taxon>Bacillati</taxon>
        <taxon>Bacillota</taxon>
        <taxon>Bacilli</taxon>
        <taxon>Lactobacillales</taxon>
        <taxon>Enterococcaceae</taxon>
        <taxon>Vagococcus</taxon>
    </lineage>
</organism>
<proteinExistence type="predicted"/>
<evidence type="ECO:0000313" key="2">
    <source>
        <dbReference type="Proteomes" id="UP000287605"/>
    </source>
</evidence>
<accession>A0A430AW45</accession>
<dbReference type="RefSeq" id="WP_126808714.1">
    <property type="nucleotide sequence ID" value="NZ_NGKA01000008.1"/>
</dbReference>
<keyword evidence="2" id="KW-1185">Reference proteome</keyword>
<evidence type="ECO:0000313" key="1">
    <source>
        <dbReference type="EMBL" id="RSU12266.1"/>
    </source>
</evidence>
<dbReference type="AlphaFoldDB" id="A0A430AW45"/>
<reference evidence="1 2" key="1">
    <citation type="submission" date="2017-05" db="EMBL/GenBank/DDBJ databases">
        <title>Vagococcus spp. assemblies.</title>
        <authorList>
            <person name="Gulvik C.A."/>
        </authorList>
    </citation>
    <scope>NUCLEOTIDE SEQUENCE [LARGE SCALE GENOMIC DNA]</scope>
    <source>
        <strain evidence="1 2">CCUG 51432</strain>
    </source>
</reference>
<gene>
    <name evidence="1" type="ORF">CBF29_06610</name>
</gene>
<dbReference type="Proteomes" id="UP000287605">
    <property type="component" value="Unassembled WGS sequence"/>
</dbReference>
<comment type="caution">
    <text evidence="1">The sequence shown here is derived from an EMBL/GenBank/DDBJ whole genome shotgun (WGS) entry which is preliminary data.</text>
</comment>
<sequence>MKNDITADEWSVLGEYLRFGGHVYEDWELDGTLKEKSALLDSAKGKFQRVSKAIDSWKIQSKNQI</sequence>
<dbReference type="EMBL" id="NGKA01000008">
    <property type="protein sequence ID" value="RSU12266.1"/>
    <property type="molecule type" value="Genomic_DNA"/>
</dbReference>
<dbReference type="OrthoDB" id="2200291at2"/>